<dbReference type="PANTHER" id="PTHR30024">
    <property type="entry name" value="ALIPHATIC SULFONATES-BINDING PROTEIN-RELATED"/>
    <property type="match status" value="1"/>
</dbReference>
<dbReference type="SUPFAM" id="SSF53850">
    <property type="entry name" value="Periplasmic binding protein-like II"/>
    <property type="match status" value="1"/>
</dbReference>
<reference evidence="6 7" key="1">
    <citation type="submission" date="2019-09" db="EMBL/GenBank/DDBJ databases">
        <title>Draft genome sequences of 48 bacterial type strains from the CCUG.</title>
        <authorList>
            <person name="Tunovic T."/>
            <person name="Pineiro-Iglesias B."/>
            <person name="Unosson C."/>
            <person name="Inganas E."/>
            <person name="Ohlen M."/>
            <person name="Cardew S."/>
            <person name="Jensie-Markopoulos S."/>
            <person name="Salva-Serra F."/>
            <person name="Jaen-Luchoro D."/>
            <person name="Karlsson R."/>
            <person name="Svensson-Stadler L."/>
            <person name="Chun J."/>
            <person name="Moore E."/>
        </authorList>
    </citation>
    <scope>NUCLEOTIDE SEQUENCE [LARGE SCALE GENOMIC DNA]</scope>
    <source>
        <strain evidence="6 7">CCUG 30977</strain>
    </source>
</reference>
<protein>
    <recommendedName>
        <fullName evidence="5">SsuA/THI5-like domain-containing protein</fullName>
    </recommendedName>
</protein>
<organism evidence="6 7">
    <name type="scientific">Ideonella dechloratans</name>
    <dbReference type="NCBI Taxonomy" id="36863"/>
    <lineage>
        <taxon>Bacteria</taxon>
        <taxon>Pseudomonadati</taxon>
        <taxon>Pseudomonadota</taxon>
        <taxon>Betaproteobacteria</taxon>
        <taxon>Burkholderiales</taxon>
        <taxon>Sphaerotilaceae</taxon>
        <taxon>Ideonella</taxon>
    </lineage>
</organism>
<dbReference type="GO" id="GO:0042597">
    <property type="term" value="C:periplasmic space"/>
    <property type="evidence" value="ECO:0007669"/>
    <property type="project" value="UniProtKB-SubCell"/>
</dbReference>
<sequence>MLGAGSSSGRTIDVKSTEHVASGSKAMRRRQLLHAVAAPALAGGLAACGRAPELPQANETLRLAIDLWPGYLPGVLADELGWLSPERIQLKVFYPGDTDKMLADFTAGRYDVMGASLGDLITITRGHLAVKVITITDESAGGDMVLARPGLKLRPDGHYTIGTNLGGFGEVFLQEFIRRQHLESAQWSWVNADAAEVPSLLGAGKLDVGHTWDPYASRAVAAGAQRLFTSLDTPGLVSDVLVATNATIQRRSRLLKRFLRFWFQAVDWWLAHPDEARKLLARRVNMEPERISLQGLRLINLPRNRQLMIGADGKGPALAPIVQRYSDYFVDKGSVVRPLIPTDLLDGELLP</sequence>
<keyword evidence="7" id="KW-1185">Reference proteome</keyword>
<feature type="region of interest" description="Disordered" evidence="4">
    <location>
        <begin position="1"/>
        <end position="23"/>
    </location>
</feature>
<evidence type="ECO:0000256" key="4">
    <source>
        <dbReference type="SAM" id="MobiDB-lite"/>
    </source>
</evidence>
<comment type="subcellular location">
    <subcellularLocation>
        <location evidence="1">Periplasm</location>
    </subcellularLocation>
</comment>
<feature type="compositionally biased region" description="Polar residues" evidence="4">
    <location>
        <begin position="1"/>
        <end position="10"/>
    </location>
</feature>
<evidence type="ECO:0000259" key="5">
    <source>
        <dbReference type="Pfam" id="PF09084"/>
    </source>
</evidence>
<evidence type="ECO:0000256" key="1">
    <source>
        <dbReference type="ARBA" id="ARBA00004418"/>
    </source>
</evidence>
<keyword evidence="3" id="KW-0732">Signal</keyword>
<dbReference type="InterPro" id="IPR015168">
    <property type="entry name" value="SsuA/THI5"/>
</dbReference>
<evidence type="ECO:0000256" key="3">
    <source>
        <dbReference type="ARBA" id="ARBA00022729"/>
    </source>
</evidence>
<evidence type="ECO:0000313" key="7">
    <source>
        <dbReference type="Proteomes" id="UP000430120"/>
    </source>
</evidence>
<comment type="caution">
    <text evidence="6">The sequence shown here is derived from an EMBL/GenBank/DDBJ whole genome shotgun (WGS) entry which is preliminary data.</text>
</comment>
<evidence type="ECO:0000313" key="6">
    <source>
        <dbReference type="EMBL" id="KAB0577417.1"/>
    </source>
</evidence>
<accession>A0A643FC31</accession>
<proteinExistence type="inferred from homology"/>
<comment type="similarity">
    <text evidence="2">Belongs to the bacterial solute-binding protein SsuA/TauA family.</text>
</comment>
<dbReference type="PANTHER" id="PTHR30024:SF47">
    <property type="entry name" value="TAURINE-BINDING PERIPLASMIC PROTEIN"/>
    <property type="match status" value="1"/>
</dbReference>
<dbReference type="EMBL" id="VZPB01000048">
    <property type="protein sequence ID" value="KAB0577417.1"/>
    <property type="molecule type" value="Genomic_DNA"/>
</dbReference>
<dbReference type="Gene3D" id="3.40.190.10">
    <property type="entry name" value="Periplasmic binding protein-like II"/>
    <property type="match status" value="1"/>
</dbReference>
<dbReference type="AlphaFoldDB" id="A0A643FC31"/>
<dbReference type="Pfam" id="PF09084">
    <property type="entry name" value="NMT1"/>
    <property type="match status" value="1"/>
</dbReference>
<dbReference type="OrthoDB" id="9815602at2"/>
<evidence type="ECO:0000256" key="2">
    <source>
        <dbReference type="ARBA" id="ARBA00010742"/>
    </source>
</evidence>
<gene>
    <name evidence="6" type="ORF">F7Q92_16635</name>
</gene>
<dbReference type="Proteomes" id="UP000430120">
    <property type="component" value="Unassembled WGS sequence"/>
</dbReference>
<feature type="domain" description="SsuA/THI5-like" evidence="5">
    <location>
        <begin position="71"/>
        <end position="276"/>
    </location>
</feature>
<name>A0A643FC31_IDEDE</name>